<sequence length="30" mass="3441">MIGRKANEFKGKVAILHNFKDIVIIQTKVE</sequence>
<name>A0A1W1UFS1_PEPAS</name>
<dbReference type="AlphaFoldDB" id="A0A1W1UFS1"/>
<dbReference type="EMBL" id="FWWR01000009">
    <property type="protein sequence ID" value="SMB79872.1"/>
    <property type="molecule type" value="Genomic_DNA"/>
</dbReference>
<reference evidence="2" key="1">
    <citation type="submission" date="2017-04" db="EMBL/GenBank/DDBJ databases">
        <authorList>
            <person name="Varghese N."/>
            <person name="Submissions S."/>
        </authorList>
    </citation>
    <scope>NUCLEOTIDE SEQUENCE [LARGE SCALE GENOMIC DNA]</scope>
    <source>
        <strain evidence="2">DSM 20463</strain>
    </source>
</reference>
<proteinExistence type="predicted"/>
<evidence type="ECO:0000313" key="1">
    <source>
        <dbReference type="EMBL" id="SMB79872.1"/>
    </source>
</evidence>
<protein>
    <submittedName>
        <fullName evidence="1">Uncharacterized protein</fullName>
    </submittedName>
</protein>
<gene>
    <name evidence="1" type="ORF">SAMN00017477_0166</name>
</gene>
<accession>A0A1W1UFS1</accession>
<evidence type="ECO:0000313" key="2">
    <source>
        <dbReference type="Proteomes" id="UP000192368"/>
    </source>
</evidence>
<dbReference type="Proteomes" id="UP000192368">
    <property type="component" value="Unassembled WGS sequence"/>
</dbReference>
<organism evidence="1 2">
    <name type="scientific">Peptoniphilus asaccharolyticus DSM 20463</name>
    <dbReference type="NCBI Taxonomy" id="573058"/>
    <lineage>
        <taxon>Bacteria</taxon>
        <taxon>Bacillati</taxon>
        <taxon>Bacillota</taxon>
        <taxon>Tissierellia</taxon>
        <taxon>Tissierellales</taxon>
        <taxon>Peptoniphilaceae</taxon>
        <taxon>Peptoniphilus</taxon>
    </lineage>
</organism>
<keyword evidence="2" id="KW-1185">Reference proteome</keyword>